<name>A0ABR6PW92_9FLAO</name>
<comment type="caution">
    <text evidence="1">The sequence shown here is derived from an EMBL/GenBank/DDBJ whole genome shotgun (WGS) entry which is preliminary data.</text>
</comment>
<dbReference type="NCBIfam" id="NF047798">
    <property type="entry name" value="leader_Chryseo"/>
    <property type="match status" value="1"/>
</dbReference>
<sequence length="54" mass="5461">MKNLKKIARQNLKTIKGGRPAAASECIACGCPTSICYYLNGNGGGGGCGNLLCA</sequence>
<dbReference type="RefSeq" id="WP_184553000.1">
    <property type="nucleotide sequence ID" value="NZ_JACHKS010000001.1"/>
</dbReference>
<evidence type="ECO:0008006" key="3">
    <source>
        <dbReference type="Google" id="ProtNLM"/>
    </source>
</evidence>
<dbReference type="Proteomes" id="UP000587367">
    <property type="component" value="Unassembled WGS sequence"/>
</dbReference>
<evidence type="ECO:0000313" key="1">
    <source>
        <dbReference type="EMBL" id="MBB6329746.1"/>
    </source>
</evidence>
<accession>A0ABR6PW92</accession>
<dbReference type="EMBL" id="JACHKS010000001">
    <property type="protein sequence ID" value="MBB6329746.1"/>
    <property type="molecule type" value="Genomic_DNA"/>
</dbReference>
<keyword evidence="2" id="KW-1185">Reference proteome</keyword>
<proteinExistence type="predicted"/>
<gene>
    <name evidence="1" type="ORF">HNP24_000696</name>
</gene>
<evidence type="ECO:0000313" key="2">
    <source>
        <dbReference type="Proteomes" id="UP000587367"/>
    </source>
</evidence>
<reference evidence="1 2" key="1">
    <citation type="submission" date="2020-08" db="EMBL/GenBank/DDBJ databases">
        <title>Functional genomics of gut bacteria from endangered species of beetles.</title>
        <authorList>
            <person name="Carlos-Shanley C."/>
        </authorList>
    </citation>
    <scope>NUCLEOTIDE SEQUENCE [LARGE SCALE GENOMIC DNA]</scope>
    <source>
        <strain evidence="1 2">S00068</strain>
    </source>
</reference>
<protein>
    <recommendedName>
        <fullName evidence="3">Bacteriocin</fullName>
    </recommendedName>
</protein>
<organism evidence="1 2">
    <name type="scientific">Chryseobacterium sediminis</name>
    <dbReference type="NCBI Taxonomy" id="1679494"/>
    <lineage>
        <taxon>Bacteria</taxon>
        <taxon>Pseudomonadati</taxon>
        <taxon>Bacteroidota</taxon>
        <taxon>Flavobacteriia</taxon>
        <taxon>Flavobacteriales</taxon>
        <taxon>Weeksellaceae</taxon>
        <taxon>Chryseobacterium group</taxon>
        <taxon>Chryseobacterium</taxon>
    </lineage>
</organism>
<dbReference type="InterPro" id="IPR058074">
    <property type="entry name" value="Bacteriocin-like"/>
</dbReference>